<reference evidence="1" key="1">
    <citation type="submission" date="2021-04" db="EMBL/GenBank/DDBJ databases">
        <authorList>
            <person name="Tunstrom K."/>
        </authorList>
    </citation>
    <scope>NUCLEOTIDE SEQUENCE</scope>
</reference>
<gene>
    <name evidence="1" type="ORF">PAPOLLO_LOCUS82</name>
</gene>
<comment type="caution">
    <text evidence="1">The sequence shown here is derived from an EMBL/GenBank/DDBJ whole genome shotgun (WGS) entry which is preliminary data.</text>
</comment>
<organism evidence="1 2">
    <name type="scientific">Parnassius apollo</name>
    <name type="common">Apollo butterfly</name>
    <name type="synonym">Papilio apollo</name>
    <dbReference type="NCBI Taxonomy" id="110799"/>
    <lineage>
        <taxon>Eukaryota</taxon>
        <taxon>Metazoa</taxon>
        <taxon>Ecdysozoa</taxon>
        <taxon>Arthropoda</taxon>
        <taxon>Hexapoda</taxon>
        <taxon>Insecta</taxon>
        <taxon>Pterygota</taxon>
        <taxon>Neoptera</taxon>
        <taxon>Endopterygota</taxon>
        <taxon>Lepidoptera</taxon>
        <taxon>Glossata</taxon>
        <taxon>Ditrysia</taxon>
        <taxon>Papilionoidea</taxon>
        <taxon>Papilionidae</taxon>
        <taxon>Parnassiinae</taxon>
        <taxon>Parnassini</taxon>
        <taxon>Parnassius</taxon>
        <taxon>Parnassius</taxon>
    </lineage>
</organism>
<evidence type="ECO:0000313" key="1">
    <source>
        <dbReference type="EMBL" id="CAG4929817.1"/>
    </source>
</evidence>
<dbReference type="AlphaFoldDB" id="A0A8S3W0B0"/>
<protein>
    <submittedName>
        <fullName evidence="1">(apollo) hypothetical protein</fullName>
    </submittedName>
</protein>
<keyword evidence="2" id="KW-1185">Reference proteome</keyword>
<dbReference type="EMBL" id="CAJQZP010000001">
    <property type="protein sequence ID" value="CAG4929817.1"/>
    <property type="molecule type" value="Genomic_DNA"/>
</dbReference>
<sequence>MSQTKSKFGCCDRLGPAPHSLVCKLCKYKYHLSCVNIQKSFKELTEEYKSNWLCPCCHSKIPKIDNTNTPIRAVHRQTTLSEQEKLSQNVNTKRGGRIEKISSLESESTISIRSIVREELENILDNFKINILNQFDRKLKELVDSFKRVSDSLSAIEKQQEITKQEVQSNTSQIKLLESENASLRSSIAELNSRLTLTEQHSRATNLLIQNIPEHKSENLITIAKQIAATVNYKLNESDIHVCTRVTKVNRDSPRPRSVIVKFSSPRIRDEFLAASLRFNKRANSVSEKLNSSHLGLGGQYTQLHVSRVRN</sequence>
<dbReference type="OrthoDB" id="8196581at2759"/>
<proteinExistence type="predicted"/>
<name>A0A8S3W0B0_PARAO</name>
<dbReference type="Proteomes" id="UP000691718">
    <property type="component" value="Unassembled WGS sequence"/>
</dbReference>
<evidence type="ECO:0000313" key="2">
    <source>
        <dbReference type="Proteomes" id="UP000691718"/>
    </source>
</evidence>
<accession>A0A8S3W0B0</accession>